<dbReference type="GO" id="GO:0003676">
    <property type="term" value="F:nucleic acid binding"/>
    <property type="evidence" value="ECO:0007669"/>
    <property type="project" value="InterPro"/>
</dbReference>
<comment type="caution">
    <text evidence="2">The sequence shown here is derived from an EMBL/GenBank/DDBJ whole genome shotgun (WGS) entry which is preliminary data.</text>
</comment>
<dbReference type="OrthoDB" id="7966981at2759"/>
<gene>
    <name evidence="2" type="ORF">EVAR_72090_1</name>
</gene>
<dbReference type="Gene3D" id="3.30.420.10">
    <property type="entry name" value="Ribonuclease H-like superfamily/Ribonuclease H"/>
    <property type="match status" value="1"/>
</dbReference>
<dbReference type="InterPro" id="IPR036397">
    <property type="entry name" value="RNaseH_sf"/>
</dbReference>
<dbReference type="AlphaFoldDB" id="A0A4C1TMW4"/>
<evidence type="ECO:0000313" key="2">
    <source>
        <dbReference type="EMBL" id="GBP15494.1"/>
    </source>
</evidence>
<name>A0A4C1TMW4_EUMVA</name>
<dbReference type="GO" id="GO:0004523">
    <property type="term" value="F:RNA-DNA hybrid ribonuclease activity"/>
    <property type="evidence" value="ECO:0007669"/>
    <property type="project" value="InterPro"/>
</dbReference>
<dbReference type="Proteomes" id="UP000299102">
    <property type="component" value="Unassembled WGS sequence"/>
</dbReference>
<accession>A0A4C1TMW4</accession>
<reference evidence="2 3" key="1">
    <citation type="journal article" date="2019" name="Commun. Biol.">
        <title>The bagworm genome reveals a unique fibroin gene that provides high tensile strength.</title>
        <authorList>
            <person name="Kono N."/>
            <person name="Nakamura H."/>
            <person name="Ohtoshi R."/>
            <person name="Tomita M."/>
            <person name="Numata K."/>
            <person name="Arakawa K."/>
        </authorList>
    </citation>
    <scope>NUCLEOTIDE SEQUENCE [LARGE SCALE GENOMIC DNA]</scope>
</reference>
<dbReference type="PROSITE" id="PS50879">
    <property type="entry name" value="RNASE_H_1"/>
    <property type="match status" value="1"/>
</dbReference>
<sequence>MLLERNSQAAILALNSYTTTSSLVEEYKQELFRLSCLSVITLVWVPVHRDYYGNERADELARRAIALDISSVVNQNALGSIKWHP</sequence>
<protein>
    <recommendedName>
        <fullName evidence="1">RNase H type-1 domain-containing protein</fullName>
    </recommendedName>
</protein>
<dbReference type="InterPro" id="IPR012337">
    <property type="entry name" value="RNaseH-like_sf"/>
</dbReference>
<dbReference type="EMBL" id="BGZK01005796">
    <property type="protein sequence ID" value="GBP15494.1"/>
    <property type="molecule type" value="Genomic_DNA"/>
</dbReference>
<evidence type="ECO:0000313" key="3">
    <source>
        <dbReference type="Proteomes" id="UP000299102"/>
    </source>
</evidence>
<evidence type="ECO:0000259" key="1">
    <source>
        <dbReference type="PROSITE" id="PS50879"/>
    </source>
</evidence>
<organism evidence="2 3">
    <name type="scientific">Eumeta variegata</name>
    <name type="common">Bagworm moth</name>
    <name type="synonym">Eumeta japonica</name>
    <dbReference type="NCBI Taxonomy" id="151549"/>
    <lineage>
        <taxon>Eukaryota</taxon>
        <taxon>Metazoa</taxon>
        <taxon>Ecdysozoa</taxon>
        <taxon>Arthropoda</taxon>
        <taxon>Hexapoda</taxon>
        <taxon>Insecta</taxon>
        <taxon>Pterygota</taxon>
        <taxon>Neoptera</taxon>
        <taxon>Endopterygota</taxon>
        <taxon>Lepidoptera</taxon>
        <taxon>Glossata</taxon>
        <taxon>Ditrysia</taxon>
        <taxon>Tineoidea</taxon>
        <taxon>Psychidae</taxon>
        <taxon>Oiketicinae</taxon>
        <taxon>Eumeta</taxon>
    </lineage>
</organism>
<keyword evidence="3" id="KW-1185">Reference proteome</keyword>
<feature type="domain" description="RNase H type-1" evidence="1">
    <location>
        <begin position="1"/>
        <end position="66"/>
    </location>
</feature>
<dbReference type="InterPro" id="IPR002156">
    <property type="entry name" value="RNaseH_domain"/>
</dbReference>
<dbReference type="SUPFAM" id="SSF53098">
    <property type="entry name" value="Ribonuclease H-like"/>
    <property type="match status" value="1"/>
</dbReference>
<proteinExistence type="predicted"/>